<name>A0A016XI10_9BURK</name>
<dbReference type="GO" id="GO:0003677">
    <property type="term" value="F:DNA binding"/>
    <property type="evidence" value="ECO:0007669"/>
    <property type="project" value="UniProtKB-KW"/>
</dbReference>
<proteinExistence type="inferred from homology"/>
<dbReference type="InterPro" id="IPR036388">
    <property type="entry name" value="WH-like_DNA-bd_sf"/>
</dbReference>
<dbReference type="OrthoDB" id="5292387at2"/>
<evidence type="ECO:0000256" key="4">
    <source>
        <dbReference type="ARBA" id="ARBA00023163"/>
    </source>
</evidence>
<organism evidence="6 7">
    <name type="scientific">Hylemonella gracilis str. Niagara R</name>
    <dbReference type="NCBI Taxonomy" id="1458275"/>
    <lineage>
        <taxon>Bacteria</taxon>
        <taxon>Pseudomonadati</taxon>
        <taxon>Pseudomonadota</taxon>
        <taxon>Betaproteobacteria</taxon>
        <taxon>Burkholderiales</taxon>
        <taxon>Comamonadaceae</taxon>
        <taxon>Hylemonella</taxon>
    </lineage>
</organism>
<dbReference type="SUPFAM" id="SSF46785">
    <property type="entry name" value="Winged helix' DNA-binding domain"/>
    <property type="match status" value="1"/>
</dbReference>
<dbReference type="Gene3D" id="1.10.10.10">
    <property type="entry name" value="Winged helix-like DNA-binding domain superfamily/Winged helix DNA-binding domain"/>
    <property type="match status" value="1"/>
</dbReference>
<dbReference type="EMBL" id="JEMG01000001">
    <property type="protein sequence ID" value="EYC51520.1"/>
    <property type="molecule type" value="Genomic_DNA"/>
</dbReference>
<dbReference type="eggNOG" id="COG0583">
    <property type="taxonomic scope" value="Bacteria"/>
</dbReference>
<protein>
    <submittedName>
        <fullName evidence="6">LysR family transcriptional regulator</fullName>
    </submittedName>
</protein>
<dbReference type="AlphaFoldDB" id="A0A016XI10"/>
<dbReference type="Pfam" id="PF00126">
    <property type="entry name" value="HTH_1"/>
    <property type="match status" value="1"/>
</dbReference>
<sequence length="304" mass="33653">MELRHLRYFVAVAEAGSLSRAAEKLYIAQPPLSLQIRQLEEALGTPLFTRHPKGVRLTAAGEVLLGEARALLERASRLRDLVHDAAQGPEGVLNLGYVPSASSTVLPTLVRRLRRDYPRWTLNLREMISSQQVEGLIAGTLDAGIGRLATVPARLLIPVRVPDPFCLAVPAHREPPAPLPLDLRHCADETFVSFTRHHGPAYFDRFIRLCTQAGFSPRIHYEATTVHGVLDLVGADLGVALVPASTALLRTPGVAWWPLRRADPGDVLGLIRRRGEAHPLYPLLDESLKDILQRIHRQTRMRVA</sequence>
<dbReference type="Proteomes" id="UP000023268">
    <property type="component" value="Unassembled WGS sequence"/>
</dbReference>
<evidence type="ECO:0000256" key="2">
    <source>
        <dbReference type="ARBA" id="ARBA00023015"/>
    </source>
</evidence>
<dbReference type="InterPro" id="IPR036390">
    <property type="entry name" value="WH_DNA-bd_sf"/>
</dbReference>
<dbReference type="InterPro" id="IPR000847">
    <property type="entry name" value="LysR_HTH_N"/>
</dbReference>
<dbReference type="FunFam" id="1.10.10.10:FF:000001">
    <property type="entry name" value="LysR family transcriptional regulator"/>
    <property type="match status" value="1"/>
</dbReference>
<dbReference type="PRINTS" id="PR00039">
    <property type="entry name" value="HTHLYSR"/>
</dbReference>
<evidence type="ECO:0000313" key="7">
    <source>
        <dbReference type="Proteomes" id="UP000023268"/>
    </source>
</evidence>
<evidence type="ECO:0000256" key="1">
    <source>
        <dbReference type="ARBA" id="ARBA00009437"/>
    </source>
</evidence>
<keyword evidence="2" id="KW-0805">Transcription regulation</keyword>
<keyword evidence="4" id="KW-0804">Transcription</keyword>
<reference evidence="6 7" key="1">
    <citation type="submission" date="2014-02" db="EMBL/GenBank/DDBJ databases">
        <title>Draft Genome of Hylemonella gracilis isolated from the Niagara River.</title>
        <authorList>
            <person name="Pawlowski D.R."/>
            <person name="Koudelka G.B."/>
        </authorList>
    </citation>
    <scope>NUCLEOTIDE SEQUENCE [LARGE SCALE GENOMIC DNA]</scope>
    <source>
        <strain evidence="6 7">Niagara R</strain>
    </source>
</reference>
<feature type="domain" description="HTH lysR-type" evidence="5">
    <location>
        <begin position="1"/>
        <end position="58"/>
    </location>
</feature>
<dbReference type="PROSITE" id="PS50931">
    <property type="entry name" value="HTH_LYSR"/>
    <property type="match status" value="1"/>
</dbReference>
<dbReference type="GO" id="GO:0003700">
    <property type="term" value="F:DNA-binding transcription factor activity"/>
    <property type="evidence" value="ECO:0007669"/>
    <property type="project" value="InterPro"/>
</dbReference>
<dbReference type="InterPro" id="IPR005119">
    <property type="entry name" value="LysR_subst-bd"/>
</dbReference>
<evidence type="ECO:0000259" key="5">
    <source>
        <dbReference type="PROSITE" id="PS50931"/>
    </source>
</evidence>
<gene>
    <name evidence="6" type="ORF">AZ34_10855</name>
</gene>
<accession>A0A016XI10</accession>
<evidence type="ECO:0000313" key="6">
    <source>
        <dbReference type="EMBL" id="EYC51520.1"/>
    </source>
</evidence>
<dbReference type="GO" id="GO:0032993">
    <property type="term" value="C:protein-DNA complex"/>
    <property type="evidence" value="ECO:0007669"/>
    <property type="project" value="TreeGrafter"/>
</dbReference>
<comment type="caution">
    <text evidence="6">The sequence shown here is derived from an EMBL/GenBank/DDBJ whole genome shotgun (WGS) entry which is preliminary data.</text>
</comment>
<dbReference type="Pfam" id="PF03466">
    <property type="entry name" value="LysR_substrate"/>
    <property type="match status" value="1"/>
</dbReference>
<keyword evidence="3" id="KW-0238">DNA-binding</keyword>
<dbReference type="STRING" id="1458275.AZ34_10855"/>
<dbReference type="PANTHER" id="PTHR30346:SF28">
    <property type="entry name" value="HTH-TYPE TRANSCRIPTIONAL REGULATOR CYNR"/>
    <property type="match status" value="1"/>
</dbReference>
<evidence type="ECO:0000256" key="3">
    <source>
        <dbReference type="ARBA" id="ARBA00023125"/>
    </source>
</evidence>
<dbReference type="PANTHER" id="PTHR30346">
    <property type="entry name" value="TRANSCRIPTIONAL DUAL REGULATOR HCAR-RELATED"/>
    <property type="match status" value="1"/>
</dbReference>
<dbReference type="RefSeq" id="WP_035607911.1">
    <property type="nucleotide sequence ID" value="NZ_JEMG01000001.1"/>
</dbReference>
<dbReference type="Gene3D" id="3.40.190.10">
    <property type="entry name" value="Periplasmic binding protein-like II"/>
    <property type="match status" value="2"/>
</dbReference>
<dbReference type="SUPFAM" id="SSF53850">
    <property type="entry name" value="Periplasmic binding protein-like II"/>
    <property type="match status" value="1"/>
</dbReference>
<comment type="similarity">
    <text evidence="1">Belongs to the LysR transcriptional regulatory family.</text>
</comment>
<dbReference type="CDD" id="cd08414">
    <property type="entry name" value="PBP2_LTTR_aromatics_like"/>
    <property type="match status" value="1"/>
</dbReference>